<evidence type="ECO:0000313" key="1">
    <source>
        <dbReference type="EMBL" id="MEJ7137945.1"/>
    </source>
</evidence>
<dbReference type="Proteomes" id="UP001364695">
    <property type="component" value="Unassembled WGS sequence"/>
</dbReference>
<reference evidence="1" key="1">
    <citation type="submission" date="2023-10" db="EMBL/GenBank/DDBJ databases">
        <title>Amphibacter perezi, gen. nov., sp. nov. a novel taxa of the family Comamonadaceae, class Betaproteobacteria isolated from the skin microbiota of Pelophylax perezi from different populations.</title>
        <authorList>
            <person name="Costa S."/>
            <person name="Proenca D.N."/>
            <person name="Lopes I."/>
            <person name="Morais P.V."/>
        </authorList>
    </citation>
    <scope>NUCLEOTIDE SEQUENCE</scope>
    <source>
        <strain evidence="1">SL12-8</strain>
    </source>
</reference>
<keyword evidence="2" id="KW-1185">Reference proteome</keyword>
<name>A0ACC6P193_9BURK</name>
<protein>
    <submittedName>
        <fullName evidence="1">Twin-arginine translocase subunit TatC</fullName>
    </submittedName>
</protein>
<evidence type="ECO:0000313" key="2">
    <source>
        <dbReference type="Proteomes" id="UP001364695"/>
    </source>
</evidence>
<proteinExistence type="predicted"/>
<comment type="caution">
    <text evidence="1">The sequence shown here is derived from an EMBL/GenBank/DDBJ whole genome shotgun (WGS) entry which is preliminary data.</text>
</comment>
<dbReference type="EMBL" id="JAWDIE010000007">
    <property type="protein sequence ID" value="MEJ7137945.1"/>
    <property type="molecule type" value="Genomic_DNA"/>
</dbReference>
<organism evidence="1 2">
    <name type="scientific">Amphibiibacter pelophylacis</name>
    <dbReference type="NCBI Taxonomy" id="1799477"/>
    <lineage>
        <taxon>Bacteria</taxon>
        <taxon>Pseudomonadati</taxon>
        <taxon>Pseudomonadota</taxon>
        <taxon>Betaproteobacteria</taxon>
        <taxon>Burkholderiales</taxon>
        <taxon>Sphaerotilaceae</taxon>
        <taxon>Amphibiibacter</taxon>
    </lineage>
</organism>
<accession>A0ACC6P193</accession>
<gene>
    <name evidence="1" type="primary">tatC</name>
    <name evidence="1" type="ORF">RV045_05785</name>
</gene>
<sequence>MSTNPSPPLLPGPDTDPGQPFITHLIELRDRLIRAIIAILVVFAALCVWPSPSGMYDLLAAPLVSHFPVGTHLIATSVISPIVVPIKITLLAAFFVALPYVLFQMWSFIAPGLYNHEKKAVMPLVVASTLLFFAGVAFCFFLVIPSMSKFIQSWAPASITAAPDIEQYFSFVLTLFVVFGCAFEVPIVVIGLAQLGLVSVQQLKSFRGYFIVVAFVVSALVTPPDVLSQLALAIPMIMLYQIGIWFVQMTQRQKKEAEAQAEEASESRDLTAPGEQP</sequence>